<evidence type="ECO:0000313" key="3">
    <source>
        <dbReference type="EMBL" id="TFK22486.1"/>
    </source>
</evidence>
<keyword evidence="2" id="KW-0732">Signal</keyword>
<feature type="region of interest" description="Disordered" evidence="1">
    <location>
        <begin position="171"/>
        <end position="221"/>
    </location>
</feature>
<evidence type="ECO:0000256" key="2">
    <source>
        <dbReference type="SAM" id="SignalP"/>
    </source>
</evidence>
<gene>
    <name evidence="3" type="ORF">FA15DRAFT_706301</name>
</gene>
<accession>A0A5C3KQ76</accession>
<feature type="chain" id="PRO_5022686568" evidence="2">
    <location>
        <begin position="21"/>
        <end position="221"/>
    </location>
</feature>
<protein>
    <submittedName>
        <fullName evidence="3">Uncharacterized protein</fullName>
    </submittedName>
</protein>
<dbReference type="AlphaFoldDB" id="A0A5C3KQ76"/>
<dbReference type="OrthoDB" id="3061930at2759"/>
<feature type="signal peptide" evidence="2">
    <location>
        <begin position="1"/>
        <end position="20"/>
    </location>
</feature>
<proteinExistence type="predicted"/>
<name>A0A5C3KQ76_COPMA</name>
<keyword evidence="4" id="KW-1185">Reference proteome</keyword>
<dbReference type="EMBL" id="ML210239">
    <property type="protein sequence ID" value="TFK22486.1"/>
    <property type="molecule type" value="Genomic_DNA"/>
</dbReference>
<evidence type="ECO:0000256" key="1">
    <source>
        <dbReference type="SAM" id="MobiDB-lite"/>
    </source>
</evidence>
<sequence>MLAKLIYCICLLSAATSTLAIFVSVRETKKNTASWHFGLVIHGKTDIEDRKANEIYEVIIDNEWTSPTVGYMVYDGPRKDGNNVVKYPLKPSQAPFTFDLGATVKDSDILAAMMKFAPSFIPAKKEDGSFFNCFDFTKQTIDILREKDFISADDEVLKQFEKYYTETAREVRKKTDDSTRKAAEEARKNAEPGKEDSDKDEVKEEEVATKANEHTSTKDEL</sequence>
<dbReference type="Proteomes" id="UP000307440">
    <property type="component" value="Unassembled WGS sequence"/>
</dbReference>
<evidence type="ECO:0000313" key="4">
    <source>
        <dbReference type="Proteomes" id="UP000307440"/>
    </source>
</evidence>
<dbReference type="STRING" id="230819.A0A5C3KQ76"/>
<reference evidence="3 4" key="1">
    <citation type="journal article" date="2019" name="Nat. Ecol. Evol.">
        <title>Megaphylogeny resolves global patterns of mushroom evolution.</title>
        <authorList>
            <person name="Varga T."/>
            <person name="Krizsan K."/>
            <person name="Foldi C."/>
            <person name="Dima B."/>
            <person name="Sanchez-Garcia M."/>
            <person name="Sanchez-Ramirez S."/>
            <person name="Szollosi G.J."/>
            <person name="Szarkandi J.G."/>
            <person name="Papp V."/>
            <person name="Albert L."/>
            <person name="Andreopoulos W."/>
            <person name="Angelini C."/>
            <person name="Antonin V."/>
            <person name="Barry K.W."/>
            <person name="Bougher N.L."/>
            <person name="Buchanan P."/>
            <person name="Buyck B."/>
            <person name="Bense V."/>
            <person name="Catcheside P."/>
            <person name="Chovatia M."/>
            <person name="Cooper J."/>
            <person name="Damon W."/>
            <person name="Desjardin D."/>
            <person name="Finy P."/>
            <person name="Geml J."/>
            <person name="Haridas S."/>
            <person name="Hughes K."/>
            <person name="Justo A."/>
            <person name="Karasinski D."/>
            <person name="Kautmanova I."/>
            <person name="Kiss B."/>
            <person name="Kocsube S."/>
            <person name="Kotiranta H."/>
            <person name="LaButti K.M."/>
            <person name="Lechner B.E."/>
            <person name="Liimatainen K."/>
            <person name="Lipzen A."/>
            <person name="Lukacs Z."/>
            <person name="Mihaltcheva S."/>
            <person name="Morgado L.N."/>
            <person name="Niskanen T."/>
            <person name="Noordeloos M.E."/>
            <person name="Ohm R.A."/>
            <person name="Ortiz-Santana B."/>
            <person name="Ovrebo C."/>
            <person name="Racz N."/>
            <person name="Riley R."/>
            <person name="Savchenko A."/>
            <person name="Shiryaev A."/>
            <person name="Soop K."/>
            <person name="Spirin V."/>
            <person name="Szebenyi C."/>
            <person name="Tomsovsky M."/>
            <person name="Tulloss R.E."/>
            <person name="Uehling J."/>
            <person name="Grigoriev I.V."/>
            <person name="Vagvolgyi C."/>
            <person name="Papp T."/>
            <person name="Martin F.M."/>
            <person name="Miettinen O."/>
            <person name="Hibbett D.S."/>
            <person name="Nagy L.G."/>
        </authorList>
    </citation>
    <scope>NUCLEOTIDE SEQUENCE [LARGE SCALE GENOMIC DNA]</scope>
    <source>
        <strain evidence="3 4">CBS 121175</strain>
    </source>
</reference>
<organism evidence="3 4">
    <name type="scientific">Coprinopsis marcescibilis</name>
    <name type="common">Agaric fungus</name>
    <name type="synonym">Psathyrella marcescibilis</name>
    <dbReference type="NCBI Taxonomy" id="230819"/>
    <lineage>
        <taxon>Eukaryota</taxon>
        <taxon>Fungi</taxon>
        <taxon>Dikarya</taxon>
        <taxon>Basidiomycota</taxon>
        <taxon>Agaricomycotina</taxon>
        <taxon>Agaricomycetes</taxon>
        <taxon>Agaricomycetidae</taxon>
        <taxon>Agaricales</taxon>
        <taxon>Agaricineae</taxon>
        <taxon>Psathyrellaceae</taxon>
        <taxon>Coprinopsis</taxon>
    </lineage>
</organism>